<accession>E1YIP3</accession>
<sequence length="151" mass="17079">MIIDSIDNIEIYSGLGNEISTALRYIATADFNNMEPGKYDIDGDNIFVIISDYSTRHSNECRLEAHRKYIDVQYVAKGVEWVGYAPLENQAPAEEYDDKKDCAFFEEKASFIKLGKGMFAIFFPTDIHMPGTADKPAPVRKAVVKVRLYPV</sequence>
<dbReference type="GO" id="GO:0005829">
    <property type="term" value="C:cytosol"/>
    <property type="evidence" value="ECO:0007669"/>
    <property type="project" value="TreeGrafter"/>
</dbReference>
<evidence type="ECO:0000313" key="1">
    <source>
        <dbReference type="EMBL" id="CBX30437.1"/>
    </source>
</evidence>
<organism evidence="1">
    <name type="scientific">uncultured Desulfobacterium sp</name>
    <dbReference type="NCBI Taxonomy" id="201089"/>
    <lineage>
        <taxon>Bacteria</taxon>
        <taxon>Pseudomonadati</taxon>
        <taxon>Thermodesulfobacteriota</taxon>
        <taxon>Desulfobacteria</taxon>
        <taxon>Desulfobacterales</taxon>
        <taxon>Desulfobacteriaceae</taxon>
        <taxon>Desulfobacterium</taxon>
        <taxon>environmental samples</taxon>
    </lineage>
</organism>
<dbReference type="InterPro" id="IPR037012">
    <property type="entry name" value="NanQ/TabA/YiaL_sf"/>
</dbReference>
<dbReference type="Pfam" id="PF04074">
    <property type="entry name" value="DUF386"/>
    <property type="match status" value="1"/>
</dbReference>
<dbReference type="PANTHER" id="PTHR34986">
    <property type="entry name" value="EVOLVED BETA-GALACTOSIDASE SUBUNIT BETA"/>
    <property type="match status" value="1"/>
</dbReference>
<dbReference type="NCBIfam" id="TIGR00022">
    <property type="entry name" value="YhcH/YjgK/YiaL family protein"/>
    <property type="match status" value="1"/>
</dbReference>
<gene>
    <name evidence="1" type="ORF">N47_Q17600</name>
</gene>
<dbReference type="EMBL" id="FR695875">
    <property type="protein sequence ID" value="CBX30437.1"/>
    <property type="molecule type" value="Genomic_DNA"/>
</dbReference>
<dbReference type="SUPFAM" id="SSF51197">
    <property type="entry name" value="Clavaminate synthase-like"/>
    <property type="match status" value="1"/>
</dbReference>
<dbReference type="PANTHER" id="PTHR34986:SF1">
    <property type="entry name" value="PROTEIN YIAL"/>
    <property type="match status" value="1"/>
</dbReference>
<protein>
    <submittedName>
        <fullName evidence="1">Protein yiaL</fullName>
    </submittedName>
</protein>
<dbReference type="Gene3D" id="2.60.120.370">
    <property type="entry name" value="YhcH/YjgK/YiaL"/>
    <property type="match status" value="1"/>
</dbReference>
<proteinExistence type="predicted"/>
<reference evidence="1" key="1">
    <citation type="journal article" date="2011" name="Environ. Microbiol.">
        <title>Genomic insights into the metabolic potential of the polycyclic aromatic hydrocarbon degrading sulfate-reducing Deltaproteobacterium N47.</title>
        <authorList>
            <person name="Bergmann F."/>
            <person name="Selesi D."/>
            <person name="Weinmaier T."/>
            <person name="Tischler P."/>
            <person name="Rattei T."/>
            <person name="Meckenstock R.U."/>
        </authorList>
    </citation>
    <scope>NUCLEOTIDE SEQUENCE</scope>
</reference>
<dbReference type="InterPro" id="IPR004375">
    <property type="entry name" value="NanQ/TabA/YiaL"/>
</dbReference>
<dbReference type="AlphaFoldDB" id="E1YIP3"/>
<name>E1YIP3_9BACT</name>